<evidence type="ECO:0000313" key="3">
    <source>
        <dbReference type="Proteomes" id="UP000799777"/>
    </source>
</evidence>
<feature type="transmembrane region" description="Helical" evidence="1">
    <location>
        <begin position="84"/>
        <end position="101"/>
    </location>
</feature>
<dbReference type="Proteomes" id="UP000799777">
    <property type="component" value="Unassembled WGS sequence"/>
</dbReference>
<name>A0A9P4H584_9PLEO</name>
<reference evidence="2" key="1">
    <citation type="journal article" date="2020" name="Stud. Mycol.">
        <title>101 Dothideomycetes genomes: a test case for predicting lifestyles and emergence of pathogens.</title>
        <authorList>
            <person name="Haridas S."/>
            <person name="Albert R."/>
            <person name="Binder M."/>
            <person name="Bloem J."/>
            <person name="Labutti K."/>
            <person name="Salamov A."/>
            <person name="Andreopoulos B."/>
            <person name="Baker S."/>
            <person name="Barry K."/>
            <person name="Bills G."/>
            <person name="Bluhm B."/>
            <person name="Cannon C."/>
            <person name="Castanera R."/>
            <person name="Culley D."/>
            <person name="Daum C."/>
            <person name="Ezra D."/>
            <person name="Gonzalez J."/>
            <person name="Henrissat B."/>
            <person name="Kuo A."/>
            <person name="Liang C."/>
            <person name="Lipzen A."/>
            <person name="Lutzoni F."/>
            <person name="Magnuson J."/>
            <person name="Mondo S."/>
            <person name="Nolan M."/>
            <person name="Ohm R."/>
            <person name="Pangilinan J."/>
            <person name="Park H.-J."/>
            <person name="Ramirez L."/>
            <person name="Alfaro M."/>
            <person name="Sun H."/>
            <person name="Tritt A."/>
            <person name="Yoshinaga Y."/>
            <person name="Zwiers L.-H."/>
            <person name="Turgeon B."/>
            <person name="Goodwin S."/>
            <person name="Spatafora J."/>
            <person name="Crous P."/>
            <person name="Grigoriev I."/>
        </authorList>
    </citation>
    <scope>NUCLEOTIDE SEQUENCE</scope>
    <source>
        <strain evidence="2">CBS 110217</strain>
    </source>
</reference>
<sequence>MTSTTTTNKHPLLLAAAVAHGVLALGHTTKGLDQFKHPSLNTLPTALRGAVKAGWYEGSVFFAIMGILNYKWSKTGIYDVYDKSIATLLISLLVGAGASYYRSGDKPTAGTLALVAILQGLGVRNGSYSRFV</sequence>
<keyword evidence="3" id="KW-1185">Reference proteome</keyword>
<feature type="transmembrane region" description="Helical" evidence="1">
    <location>
        <begin position="55"/>
        <end position="72"/>
    </location>
</feature>
<comment type="caution">
    <text evidence="2">The sequence shown here is derived from an EMBL/GenBank/DDBJ whole genome shotgun (WGS) entry which is preliminary data.</text>
</comment>
<organism evidence="2 3">
    <name type="scientific">Setomelanomma holmii</name>
    <dbReference type="NCBI Taxonomy" id="210430"/>
    <lineage>
        <taxon>Eukaryota</taxon>
        <taxon>Fungi</taxon>
        <taxon>Dikarya</taxon>
        <taxon>Ascomycota</taxon>
        <taxon>Pezizomycotina</taxon>
        <taxon>Dothideomycetes</taxon>
        <taxon>Pleosporomycetidae</taxon>
        <taxon>Pleosporales</taxon>
        <taxon>Pleosporineae</taxon>
        <taxon>Phaeosphaeriaceae</taxon>
        <taxon>Setomelanomma</taxon>
    </lineage>
</organism>
<accession>A0A9P4H584</accession>
<dbReference type="EMBL" id="ML978229">
    <property type="protein sequence ID" value="KAF2027232.1"/>
    <property type="molecule type" value="Genomic_DNA"/>
</dbReference>
<keyword evidence="1" id="KW-0472">Membrane</keyword>
<proteinExistence type="predicted"/>
<evidence type="ECO:0000256" key="1">
    <source>
        <dbReference type="SAM" id="Phobius"/>
    </source>
</evidence>
<evidence type="ECO:0000313" key="2">
    <source>
        <dbReference type="EMBL" id="KAF2027232.1"/>
    </source>
</evidence>
<protein>
    <submittedName>
        <fullName evidence="2">Uncharacterized protein</fullName>
    </submittedName>
</protein>
<keyword evidence="1" id="KW-0812">Transmembrane</keyword>
<dbReference type="OrthoDB" id="5399817at2759"/>
<keyword evidence="1" id="KW-1133">Transmembrane helix</keyword>
<dbReference type="AlphaFoldDB" id="A0A9P4H584"/>
<gene>
    <name evidence="2" type="ORF">EK21DRAFT_72319</name>
</gene>